<evidence type="ECO:0000313" key="2">
    <source>
        <dbReference type="EMBL" id="CAF3981518.1"/>
    </source>
</evidence>
<gene>
    <name evidence="1" type="ORF">OVA965_LOCUS22529</name>
    <name evidence="2" type="ORF">TMI583_LOCUS23243</name>
</gene>
<comment type="caution">
    <text evidence="1">The sequence shown here is derived from an EMBL/GenBank/DDBJ whole genome shotgun (WGS) entry which is preliminary data.</text>
</comment>
<organism evidence="1 3">
    <name type="scientific">Didymodactylos carnosus</name>
    <dbReference type="NCBI Taxonomy" id="1234261"/>
    <lineage>
        <taxon>Eukaryota</taxon>
        <taxon>Metazoa</taxon>
        <taxon>Spiralia</taxon>
        <taxon>Gnathifera</taxon>
        <taxon>Rotifera</taxon>
        <taxon>Eurotatoria</taxon>
        <taxon>Bdelloidea</taxon>
        <taxon>Philodinida</taxon>
        <taxon>Philodinidae</taxon>
        <taxon>Didymodactylos</taxon>
    </lineage>
</organism>
<dbReference type="EMBL" id="CAJNOK010012748">
    <property type="protein sequence ID" value="CAF1170184.1"/>
    <property type="molecule type" value="Genomic_DNA"/>
</dbReference>
<evidence type="ECO:0000313" key="1">
    <source>
        <dbReference type="EMBL" id="CAF1170184.1"/>
    </source>
</evidence>
<reference evidence="1" key="1">
    <citation type="submission" date="2021-02" db="EMBL/GenBank/DDBJ databases">
        <authorList>
            <person name="Nowell W R."/>
        </authorList>
    </citation>
    <scope>NUCLEOTIDE SEQUENCE</scope>
</reference>
<dbReference type="Proteomes" id="UP000682733">
    <property type="component" value="Unassembled WGS sequence"/>
</dbReference>
<proteinExistence type="predicted"/>
<protein>
    <submittedName>
        <fullName evidence="1">Uncharacterized protein</fullName>
    </submittedName>
</protein>
<name>A0A8S2EFU3_9BILA</name>
<dbReference type="AlphaFoldDB" id="A0A8S2EFU3"/>
<dbReference type="EMBL" id="CAJOBA010034272">
    <property type="protein sequence ID" value="CAF3981518.1"/>
    <property type="molecule type" value="Genomic_DNA"/>
</dbReference>
<accession>A0A8S2EFU3</accession>
<evidence type="ECO:0000313" key="3">
    <source>
        <dbReference type="Proteomes" id="UP000677228"/>
    </source>
</evidence>
<dbReference type="Proteomes" id="UP000677228">
    <property type="component" value="Unassembled WGS sequence"/>
</dbReference>
<sequence>RGFVSVGIAHDPAFSWAPFAVEQPYPKEDFVQLANLHRLLFSAEILRNITVEELLLRQFRSSVMGRVWIIVVWNGKNERI</sequence>
<feature type="non-terminal residue" evidence="1">
    <location>
        <position position="1"/>
    </location>
</feature>